<organism evidence="1 2">
    <name type="scientific">Phaedon cochleariae</name>
    <name type="common">Mustard beetle</name>
    <dbReference type="NCBI Taxonomy" id="80249"/>
    <lineage>
        <taxon>Eukaryota</taxon>
        <taxon>Metazoa</taxon>
        <taxon>Ecdysozoa</taxon>
        <taxon>Arthropoda</taxon>
        <taxon>Hexapoda</taxon>
        <taxon>Insecta</taxon>
        <taxon>Pterygota</taxon>
        <taxon>Neoptera</taxon>
        <taxon>Endopterygota</taxon>
        <taxon>Coleoptera</taxon>
        <taxon>Polyphaga</taxon>
        <taxon>Cucujiformia</taxon>
        <taxon>Chrysomeloidea</taxon>
        <taxon>Chrysomelidae</taxon>
        <taxon>Chrysomelinae</taxon>
        <taxon>Chrysomelini</taxon>
        <taxon>Phaedon</taxon>
    </lineage>
</organism>
<protein>
    <submittedName>
        <fullName evidence="1">Uncharacterized protein</fullName>
    </submittedName>
</protein>
<proteinExistence type="predicted"/>
<dbReference type="EMBL" id="OU896717">
    <property type="protein sequence ID" value="CAG9814596.1"/>
    <property type="molecule type" value="Genomic_DNA"/>
</dbReference>
<dbReference type="OrthoDB" id="7475343at2759"/>
<keyword evidence="2" id="KW-1185">Reference proteome</keyword>
<sequence length="364" mass="42575">MLELKAKHTLTIKKTMYKPKYPDCFANSKNQQDLFIQGLKDVHSIKRRRPRKDSPSLNPASFKYHVMLGSTRVEVCPKAFTSVMDITTKRVRRVRELKQEGKTPQDKRGRFVSYSLPLDVKMKVREHINSFPLKESHYSGHKISYLSSDLNLKTMHKLYLEKYPDKKVSYSSYRSFFAENFNYRFGRPQVDICCTCEQLNFRMKSPHLNEVAKRTAVAKLIVHKRKSRTFYSALKHEASDDCKEEDNVLSLAFDYMQNISLPKVPVQELFYLRQLTVNVFAISNIKAKTSFLYVYHEGEGRKGPDEVCSFLHDYLKQIPEKITELRLFSDNCSAQNKNQALMRDSINGLQERIIILYLQDVKLE</sequence>
<dbReference type="PANTHER" id="PTHR10773:SF19">
    <property type="match status" value="1"/>
</dbReference>
<dbReference type="Proteomes" id="UP001153737">
    <property type="component" value="Chromosome 11"/>
</dbReference>
<dbReference type="AlphaFoldDB" id="A0A9N9S9W5"/>
<name>A0A9N9S9W5_PHACE</name>
<gene>
    <name evidence="1" type="ORF">PHAECO_LOCUS2630</name>
</gene>
<reference evidence="1" key="1">
    <citation type="submission" date="2022-01" db="EMBL/GenBank/DDBJ databases">
        <authorList>
            <person name="King R."/>
        </authorList>
    </citation>
    <scope>NUCLEOTIDE SEQUENCE</scope>
</reference>
<dbReference type="PANTHER" id="PTHR10773">
    <property type="entry name" value="DNA-DIRECTED RNA POLYMERASES I, II, AND III SUBUNIT RPABC2"/>
    <property type="match status" value="1"/>
</dbReference>
<evidence type="ECO:0000313" key="2">
    <source>
        <dbReference type="Proteomes" id="UP001153737"/>
    </source>
</evidence>
<accession>A0A9N9S9W5</accession>
<evidence type="ECO:0000313" key="1">
    <source>
        <dbReference type="EMBL" id="CAG9814596.1"/>
    </source>
</evidence>
<reference evidence="1" key="2">
    <citation type="submission" date="2022-10" db="EMBL/GenBank/DDBJ databases">
        <authorList>
            <consortium name="ENA_rothamsted_submissions"/>
            <consortium name="culmorum"/>
            <person name="King R."/>
        </authorList>
    </citation>
    <scope>NUCLEOTIDE SEQUENCE</scope>
</reference>